<feature type="compositionally biased region" description="Low complexity" evidence="1">
    <location>
        <begin position="301"/>
        <end position="310"/>
    </location>
</feature>
<evidence type="ECO:0000256" key="1">
    <source>
        <dbReference type="SAM" id="MobiDB-lite"/>
    </source>
</evidence>
<dbReference type="OrthoDB" id="1684102at2759"/>
<dbReference type="AlphaFoldDB" id="A0A0D7AIV5"/>
<organism evidence="2 3">
    <name type="scientific">Fistulina hepatica ATCC 64428</name>
    <dbReference type="NCBI Taxonomy" id="1128425"/>
    <lineage>
        <taxon>Eukaryota</taxon>
        <taxon>Fungi</taxon>
        <taxon>Dikarya</taxon>
        <taxon>Basidiomycota</taxon>
        <taxon>Agaricomycotina</taxon>
        <taxon>Agaricomycetes</taxon>
        <taxon>Agaricomycetidae</taxon>
        <taxon>Agaricales</taxon>
        <taxon>Fistulinaceae</taxon>
        <taxon>Fistulina</taxon>
    </lineage>
</organism>
<dbReference type="SUPFAM" id="SSF53756">
    <property type="entry name" value="UDP-Glycosyltransferase/glycogen phosphorylase"/>
    <property type="match status" value="1"/>
</dbReference>
<feature type="region of interest" description="Disordered" evidence="1">
    <location>
        <begin position="301"/>
        <end position="364"/>
    </location>
</feature>
<accession>A0A0D7AIV5</accession>
<keyword evidence="3" id="KW-1185">Reference proteome</keyword>
<protein>
    <submittedName>
        <fullName evidence="2">Uncharacterized protein</fullName>
    </submittedName>
</protein>
<dbReference type="EMBL" id="KN881648">
    <property type="protein sequence ID" value="KIY51790.1"/>
    <property type="molecule type" value="Genomic_DNA"/>
</dbReference>
<name>A0A0D7AIV5_9AGAR</name>
<dbReference type="PANTHER" id="PTHR38134">
    <property type="entry name" value="SLR1395 PROTEIN"/>
    <property type="match status" value="1"/>
</dbReference>
<dbReference type="InterPro" id="IPR053205">
    <property type="entry name" value="GHMP_kinase_L-arabinokinase"/>
</dbReference>
<reference evidence="2 3" key="1">
    <citation type="journal article" date="2015" name="Fungal Genet. Biol.">
        <title>Evolution of novel wood decay mechanisms in Agaricales revealed by the genome sequences of Fistulina hepatica and Cylindrobasidium torrendii.</title>
        <authorList>
            <person name="Floudas D."/>
            <person name="Held B.W."/>
            <person name="Riley R."/>
            <person name="Nagy L.G."/>
            <person name="Koehler G."/>
            <person name="Ransdell A.S."/>
            <person name="Younus H."/>
            <person name="Chow J."/>
            <person name="Chiniquy J."/>
            <person name="Lipzen A."/>
            <person name="Tritt A."/>
            <person name="Sun H."/>
            <person name="Haridas S."/>
            <person name="LaButti K."/>
            <person name="Ohm R.A."/>
            <person name="Kues U."/>
            <person name="Blanchette R.A."/>
            <person name="Grigoriev I.V."/>
            <person name="Minto R.E."/>
            <person name="Hibbett D.S."/>
        </authorList>
    </citation>
    <scope>NUCLEOTIDE SEQUENCE [LARGE SCALE GENOMIC DNA]</scope>
    <source>
        <strain evidence="2 3">ATCC 64428</strain>
    </source>
</reference>
<gene>
    <name evidence="2" type="ORF">FISHEDRAFT_36546</name>
</gene>
<dbReference type="Gene3D" id="3.40.50.2000">
    <property type="entry name" value="Glycogen Phosphorylase B"/>
    <property type="match status" value="1"/>
</dbReference>
<sequence length="566" mass="61527">MAVKIAYYCSGHGFGHATRVCAFVKQLLALPSSIRPQIHIVSPAPEHVFSSIVAMGAFYRHADICPVVVQPFAYWVDREKSLEALHLFIDRKGEIVEEERVWLVEKRINAVLSDAAFLGCLAASISGIPSALVTNFTFDSVFSYLAVSILQLSNSPDAVSLSDTPLVASRLDSLVEEMLEGYRCANLLLLLPGCIPIPSFAVTSSLPSTDWVDSRTNRFTTSVESYMNEFYKNPSLSSARGSSDDRLVVPVPRLVRSLSPLIYTEAGRLGFLTSIGVPWHLYDHATTKILVVSFGGQTFRAPSRPGSSPVSPHPSRSPSPDAPRPSAPQLDSIHQLRSHSSTGRPTHIWVPGAPPAAVSPQTSPVFQPPPVFKAVTIPPTPITNSHAFQSFSSDAPGVDSGSDLLPDKSWIAIICGATKQEWTAAGNDLPPDFYLAPENVYVPDLTAVADVLLGKLGYGTVSECIEASTPFVYVPRPLFVEEHGLRLWLTREGVGLELSQADYEDGRWSAAVSEAYERGRETKLARRAGTLEDSQSLSKSWTQIARAVVNWAQGDDSLLRSFVAIQ</sequence>
<evidence type="ECO:0000313" key="3">
    <source>
        <dbReference type="Proteomes" id="UP000054144"/>
    </source>
</evidence>
<proteinExistence type="predicted"/>
<dbReference type="Proteomes" id="UP000054144">
    <property type="component" value="Unassembled WGS sequence"/>
</dbReference>
<dbReference type="PANTHER" id="PTHR38134:SF2">
    <property type="entry name" value="GALACTOKINASE"/>
    <property type="match status" value="1"/>
</dbReference>
<evidence type="ECO:0000313" key="2">
    <source>
        <dbReference type="EMBL" id="KIY51790.1"/>
    </source>
</evidence>
<feature type="compositionally biased region" description="Pro residues" evidence="1">
    <location>
        <begin position="311"/>
        <end position="326"/>
    </location>
</feature>